<evidence type="ECO:0000313" key="10">
    <source>
        <dbReference type="EMBL" id="CAE0634626.1"/>
    </source>
</evidence>
<keyword evidence="4 8" id="KW-1133">Transmembrane helix</keyword>
<feature type="transmembrane region" description="Helical" evidence="8">
    <location>
        <begin position="192"/>
        <end position="214"/>
    </location>
</feature>
<evidence type="ECO:0000256" key="2">
    <source>
        <dbReference type="ARBA" id="ARBA00022448"/>
    </source>
</evidence>
<feature type="transmembrane region" description="Helical" evidence="8">
    <location>
        <begin position="129"/>
        <end position="147"/>
    </location>
</feature>
<comment type="subcellular location">
    <subcellularLocation>
        <location evidence="1">Membrane</location>
        <topology evidence="1">Multi-pass membrane protein</topology>
    </subcellularLocation>
</comment>
<dbReference type="GO" id="GO:0022857">
    <property type="term" value="F:transmembrane transporter activity"/>
    <property type="evidence" value="ECO:0007669"/>
    <property type="project" value="InterPro"/>
</dbReference>
<feature type="transmembrane region" description="Helical" evidence="8">
    <location>
        <begin position="99"/>
        <end position="117"/>
    </location>
</feature>
<feature type="compositionally biased region" description="Low complexity" evidence="7">
    <location>
        <begin position="543"/>
        <end position="554"/>
    </location>
</feature>
<evidence type="ECO:0000256" key="5">
    <source>
        <dbReference type="ARBA" id="ARBA00023136"/>
    </source>
</evidence>
<dbReference type="AlphaFoldDB" id="A0A7S3XX01"/>
<feature type="compositionally biased region" description="Basic and acidic residues" evidence="7">
    <location>
        <begin position="600"/>
        <end position="609"/>
    </location>
</feature>
<organism evidence="10">
    <name type="scientific">Heterosigma akashiwo</name>
    <name type="common">Chromophytic alga</name>
    <name type="synonym">Heterosigma carterae</name>
    <dbReference type="NCBI Taxonomy" id="2829"/>
    <lineage>
        <taxon>Eukaryota</taxon>
        <taxon>Sar</taxon>
        <taxon>Stramenopiles</taxon>
        <taxon>Ochrophyta</taxon>
        <taxon>Raphidophyceae</taxon>
        <taxon>Chattonellales</taxon>
        <taxon>Chattonellaceae</taxon>
        <taxon>Heterosigma</taxon>
    </lineage>
</organism>
<comment type="similarity">
    <text evidence="6">Belongs to the major facilitator superfamily. Spinster (TC 2.A.1.49) family.</text>
</comment>
<dbReference type="GO" id="GO:0016020">
    <property type="term" value="C:membrane"/>
    <property type="evidence" value="ECO:0007669"/>
    <property type="project" value="UniProtKB-SubCell"/>
</dbReference>
<sequence>MFADGVNGGKGNYAKYILILVTICNLLNLWHRYLPFSLAAVSTPECHEVCSGVPYIPLCETCPENSLEQLCNSCKTCRSDNLSWEKNINDGACVSSSEYGILAGFGFTLIFATCGLFAGRLADRLERRLLLALAVLAWSAGTLLQGACRSFRCLLLARLVVGAAQAFNAPCCYIFVAQYFEERRRATANGVYSAGNFLGAALGSLSIALASAVGWRDTCALAGTVGVLVAAVVFLTARDRPAGPARPPGAPPPPPVGPHRFPSLRATLNTITSSWPSVLLILATSCRMVATFTASAFLPTYFMRAFPHAMTSFSVLNTGAVAVGGALSSVLGGRLADKLSKRRVGHLALVPALGTLLALAPITALFAAAEFPRAMAALAGTYLLAEGWMGPGMAVLQREVPRHMHGVAVSLLLFANTLIGSLGPHLLALADPGTARGLARAMYAVVLASHLLSGAAFLYLARVLDRREAKRRLSRGPSADLEGLGGGGGGGGDGPYAAAARLAAEKALDLKTRQRYRQYRAAVHGGNDDEESEAEAFLPPPAVGNGAPAPAGGATRRANYGALGDAGSLGARQQTKGGGGEDEATRIISDPSPPLQNSSRHQEEEWMKL</sequence>
<evidence type="ECO:0000256" key="1">
    <source>
        <dbReference type="ARBA" id="ARBA00004141"/>
    </source>
</evidence>
<keyword evidence="5 8" id="KW-0472">Membrane</keyword>
<feature type="transmembrane region" description="Helical" evidence="8">
    <location>
        <begin position="375"/>
        <end position="396"/>
    </location>
</feature>
<dbReference type="InterPro" id="IPR036259">
    <property type="entry name" value="MFS_trans_sf"/>
</dbReference>
<feature type="transmembrane region" description="Helical" evidence="8">
    <location>
        <begin position="12"/>
        <end position="30"/>
    </location>
</feature>
<evidence type="ECO:0000256" key="3">
    <source>
        <dbReference type="ARBA" id="ARBA00022692"/>
    </source>
</evidence>
<dbReference type="PROSITE" id="PS50850">
    <property type="entry name" value="MFS"/>
    <property type="match status" value="1"/>
</dbReference>
<dbReference type="EMBL" id="HBIU01029001">
    <property type="protein sequence ID" value="CAE0634626.1"/>
    <property type="molecule type" value="Transcribed_RNA"/>
</dbReference>
<evidence type="ECO:0000256" key="6">
    <source>
        <dbReference type="ARBA" id="ARBA00024338"/>
    </source>
</evidence>
<name>A0A7S3XX01_HETAK</name>
<feature type="transmembrane region" description="Helical" evidence="8">
    <location>
        <begin position="347"/>
        <end position="369"/>
    </location>
</feature>
<protein>
    <recommendedName>
        <fullName evidence="9">Major facilitator superfamily (MFS) profile domain-containing protein</fullName>
    </recommendedName>
</protein>
<dbReference type="SUPFAM" id="SSF103473">
    <property type="entry name" value="MFS general substrate transporter"/>
    <property type="match status" value="1"/>
</dbReference>
<dbReference type="InterPro" id="IPR044770">
    <property type="entry name" value="MFS_spinster-like"/>
</dbReference>
<dbReference type="PANTHER" id="PTHR23505:SF79">
    <property type="entry name" value="PROTEIN SPINSTER"/>
    <property type="match status" value="1"/>
</dbReference>
<reference evidence="10" key="1">
    <citation type="submission" date="2021-01" db="EMBL/GenBank/DDBJ databases">
        <authorList>
            <person name="Corre E."/>
            <person name="Pelletier E."/>
            <person name="Niang G."/>
            <person name="Scheremetjew M."/>
            <person name="Finn R."/>
            <person name="Kale V."/>
            <person name="Holt S."/>
            <person name="Cochrane G."/>
            <person name="Meng A."/>
            <person name="Brown T."/>
            <person name="Cohen L."/>
        </authorList>
    </citation>
    <scope>NUCLEOTIDE SEQUENCE</scope>
    <source>
        <strain evidence="10">CCMP3107</strain>
    </source>
</reference>
<dbReference type="InterPro" id="IPR011701">
    <property type="entry name" value="MFS"/>
</dbReference>
<feature type="transmembrane region" description="Helical" evidence="8">
    <location>
        <begin position="408"/>
        <end position="429"/>
    </location>
</feature>
<dbReference type="InterPro" id="IPR020846">
    <property type="entry name" value="MFS_dom"/>
</dbReference>
<evidence type="ECO:0000256" key="8">
    <source>
        <dbReference type="SAM" id="Phobius"/>
    </source>
</evidence>
<evidence type="ECO:0000256" key="7">
    <source>
        <dbReference type="SAM" id="MobiDB-lite"/>
    </source>
</evidence>
<evidence type="ECO:0000256" key="4">
    <source>
        <dbReference type="ARBA" id="ARBA00022989"/>
    </source>
</evidence>
<dbReference type="Pfam" id="PF07690">
    <property type="entry name" value="MFS_1"/>
    <property type="match status" value="1"/>
</dbReference>
<dbReference type="Gene3D" id="1.20.1250.20">
    <property type="entry name" value="MFS general substrate transporter like domains"/>
    <property type="match status" value="2"/>
</dbReference>
<accession>A0A7S3XX01</accession>
<feature type="domain" description="Major facilitator superfamily (MFS) profile" evidence="9">
    <location>
        <begin position="17"/>
        <end position="466"/>
    </location>
</feature>
<feature type="transmembrane region" description="Helical" evidence="8">
    <location>
        <begin position="159"/>
        <end position="180"/>
    </location>
</feature>
<proteinExistence type="inferred from homology"/>
<feature type="transmembrane region" description="Helical" evidence="8">
    <location>
        <begin position="314"/>
        <end position="335"/>
    </location>
</feature>
<dbReference type="PANTHER" id="PTHR23505">
    <property type="entry name" value="SPINSTER"/>
    <property type="match status" value="1"/>
</dbReference>
<feature type="transmembrane region" description="Helical" evidence="8">
    <location>
        <begin position="278"/>
        <end position="302"/>
    </location>
</feature>
<feature type="transmembrane region" description="Helical" evidence="8">
    <location>
        <begin position="220"/>
        <end position="237"/>
    </location>
</feature>
<keyword evidence="2" id="KW-0813">Transport</keyword>
<keyword evidence="3 8" id="KW-0812">Transmembrane</keyword>
<gene>
    <name evidence="10" type="ORF">HAKA00212_LOCUS13366</name>
</gene>
<evidence type="ECO:0000259" key="9">
    <source>
        <dbReference type="PROSITE" id="PS50850"/>
    </source>
</evidence>
<feature type="transmembrane region" description="Helical" evidence="8">
    <location>
        <begin position="441"/>
        <end position="461"/>
    </location>
</feature>
<feature type="region of interest" description="Disordered" evidence="7">
    <location>
        <begin position="522"/>
        <end position="609"/>
    </location>
</feature>